<dbReference type="PATRIC" id="fig|669502.6.peg.167"/>
<dbReference type="RefSeq" id="WP_020915438.1">
    <property type="nucleotide sequence ID" value="NC_021885.1"/>
</dbReference>
<dbReference type="Gene3D" id="3.30.160.40">
    <property type="entry name" value="Porphobilinogen deaminase, C-terminal domain"/>
    <property type="match status" value="1"/>
</dbReference>
<sequence>MKTSFLSKLIIASRKSRLAIWQAEYVRKKIIELYPWCKVEILGITTKGDKIFEKVPLKINEKGLFTKELEMAIIKGKADLAVHSLKDIPMNLPSGFILCAILKREDPRDAFISNDYISLSTLPKNAVVGTNSLRRKVLIKSFFPSLIIKSLRGNIDTRLNKLDKGEYAAIILAAAGLKRLNLQKRIRMLFSPNQILPAPGQGAIAIEILDNRKELMEMLIPLNHYFSEQTVKAERAVSRNFNGSCKISLAAFAMVNNFNESEINLRAIITNPNGLKIITAEVNGPIDTPETVGLYAAELLKKKGAIEIIKSYEKK</sequence>
<reference evidence="11 12" key="1">
    <citation type="journal article" date="2013" name="Curr. Biol.">
        <title>Defensive bacteriome symbiont with a drastically reduced genome.</title>
        <authorList>
            <person name="Nakabachi A."/>
            <person name="Ueoka R."/>
            <person name="Oshima K."/>
            <person name="Teta R."/>
            <person name="Mangoni A."/>
            <person name="Gurgui M."/>
            <person name="Oldham N.J."/>
            <person name="van Echten-Deckert G."/>
            <person name="Okamura K."/>
            <person name="Yamamoto K."/>
            <person name="Inoue H."/>
            <person name="Ohkuma M."/>
            <person name="Hongoh Y."/>
            <person name="Miyagishima S.Y."/>
            <person name="Hattori M."/>
            <person name="Piel J."/>
            <person name="Fukatsu T."/>
        </authorList>
    </citation>
    <scope>NUCLEOTIDE SEQUENCE [LARGE SCALE GENOMIC DNA]</scope>
    <source>
        <strain evidence="11 12">DC</strain>
    </source>
</reference>
<evidence type="ECO:0000256" key="7">
    <source>
        <dbReference type="ARBA" id="ARBA00048169"/>
    </source>
</evidence>
<dbReference type="InterPro" id="IPR022417">
    <property type="entry name" value="Porphobilin_deaminase_N"/>
</dbReference>
<dbReference type="Proteomes" id="UP000015216">
    <property type="component" value="Chromosome"/>
</dbReference>
<evidence type="ECO:0000256" key="8">
    <source>
        <dbReference type="HAMAP-Rule" id="MF_00260"/>
    </source>
</evidence>
<dbReference type="HOGENOM" id="CLU_019704_0_2_4"/>
<dbReference type="InterPro" id="IPR036803">
    <property type="entry name" value="Porphobilinogen_deaminase_C_sf"/>
</dbReference>
<evidence type="ECO:0000313" key="12">
    <source>
        <dbReference type="Proteomes" id="UP000015216"/>
    </source>
</evidence>
<dbReference type="HAMAP" id="MF_00260">
    <property type="entry name" value="Porphobil_deam"/>
    <property type="match status" value="1"/>
</dbReference>
<name>S5RPS2_9PROT</name>
<dbReference type="GeneID" id="301553039"/>
<comment type="function">
    <text evidence="1 8">Tetrapolymerization of the monopyrrole PBG into the hydroxymethylbilane pre-uroporphyrinogen in several discrete steps.</text>
</comment>
<evidence type="ECO:0000256" key="5">
    <source>
        <dbReference type="ARBA" id="ARBA00022679"/>
    </source>
</evidence>
<dbReference type="PANTHER" id="PTHR11557">
    <property type="entry name" value="PORPHOBILINOGEN DEAMINASE"/>
    <property type="match status" value="1"/>
</dbReference>
<dbReference type="Gene3D" id="3.40.190.10">
    <property type="entry name" value="Periplasmic binding protein-like II"/>
    <property type="match status" value="2"/>
</dbReference>
<dbReference type="NCBIfam" id="TIGR00212">
    <property type="entry name" value="hemC"/>
    <property type="match status" value="1"/>
</dbReference>
<dbReference type="SUPFAM" id="SSF54782">
    <property type="entry name" value="Porphobilinogen deaminase (hydroxymethylbilane synthase), C-terminal domain"/>
    <property type="match status" value="1"/>
</dbReference>
<dbReference type="AlphaFoldDB" id="S5RPS2"/>
<keyword evidence="6 8" id="KW-0627">Porphyrin biosynthesis</keyword>
<comment type="catalytic activity">
    <reaction evidence="7 8">
        <text>4 porphobilinogen + H2O = hydroxymethylbilane + 4 NH4(+)</text>
        <dbReference type="Rhea" id="RHEA:13185"/>
        <dbReference type="ChEBI" id="CHEBI:15377"/>
        <dbReference type="ChEBI" id="CHEBI:28938"/>
        <dbReference type="ChEBI" id="CHEBI:57845"/>
        <dbReference type="ChEBI" id="CHEBI:58126"/>
        <dbReference type="EC" id="2.5.1.61"/>
    </reaction>
</comment>
<gene>
    <name evidence="8 11" type="primary">hemC</name>
    <name evidence="11" type="ORF">SSDC_00860</name>
</gene>
<feature type="modified residue" description="S-(dipyrrolylmethanemethyl)cysteine" evidence="8">
    <location>
        <position position="245"/>
    </location>
</feature>
<evidence type="ECO:0000256" key="4">
    <source>
        <dbReference type="ARBA" id="ARBA00011245"/>
    </source>
</evidence>
<dbReference type="EMBL" id="CP003468">
    <property type="protein sequence ID" value="AGS06863.1"/>
    <property type="molecule type" value="Genomic_DNA"/>
</dbReference>
<dbReference type="OrthoDB" id="9810298at2"/>
<comment type="subunit">
    <text evidence="4 8">Monomer.</text>
</comment>
<dbReference type="Pfam" id="PF01379">
    <property type="entry name" value="Porphobil_deam"/>
    <property type="match status" value="1"/>
</dbReference>
<dbReference type="UniPathway" id="UPA00251">
    <property type="reaction ID" value="UER00319"/>
</dbReference>
<keyword evidence="12" id="KW-1185">Reference proteome</keyword>
<dbReference type="GO" id="GO:0005737">
    <property type="term" value="C:cytoplasm"/>
    <property type="evidence" value="ECO:0007669"/>
    <property type="project" value="UniProtKB-UniRule"/>
</dbReference>
<dbReference type="eggNOG" id="COG0181">
    <property type="taxonomic scope" value="Bacteria"/>
</dbReference>
<evidence type="ECO:0000259" key="10">
    <source>
        <dbReference type="Pfam" id="PF03900"/>
    </source>
</evidence>
<evidence type="ECO:0000256" key="2">
    <source>
        <dbReference type="ARBA" id="ARBA00004735"/>
    </source>
</evidence>
<organism evidence="11 12">
    <name type="scientific">Candidatus Profftella armatura</name>
    <dbReference type="NCBI Taxonomy" id="669502"/>
    <lineage>
        <taxon>Bacteria</taxon>
        <taxon>Pseudomonadati</taxon>
        <taxon>Pseudomonadota</taxon>
        <taxon>Betaproteobacteria</taxon>
        <taxon>Candidatus Profftella</taxon>
    </lineage>
</organism>
<dbReference type="EC" id="2.5.1.61" evidence="8"/>
<dbReference type="GO" id="GO:0004418">
    <property type="term" value="F:hydroxymethylbilane synthase activity"/>
    <property type="evidence" value="ECO:0007669"/>
    <property type="project" value="UniProtKB-UniRule"/>
</dbReference>
<dbReference type="KEGG" id="ssdc:SSDC_00860"/>
<accession>S5RPS2</accession>
<dbReference type="PIRSF" id="PIRSF001438">
    <property type="entry name" value="4pyrrol_synth_OHMeBilane_synth"/>
    <property type="match status" value="1"/>
</dbReference>
<dbReference type="STRING" id="669502.SSDC_00860"/>
<evidence type="ECO:0000313" key="11">
    <source>
        <dbReference type="EMBL" id="AGS06863.1"/>
    </source>
</evidence>
<evidence type="ECO:0000256" key="1">
    <source>
        <dbReference type="ARBA" id="ARBA00002869"/>
    </source>
</evidence>
<dbReference type="PANTHER" id="PTHR11557:SF0">
    <property type="entry name" value="PORPHOBILINOGEN DEAMINASE"/>
    <property type="match status" value="1"/>
</dbReference>
<comment type="cofactor">
    <cofactor evidence="8">
        <name>dipyrromethane</name>
        <dbReference type="ChEBI" id="CHEBI:60342"/>
    </cofactor>
    <text evidence="8">Binds 1 dipyrromethane group covalently.</text>
</comment>
<comment type="similarity">
    <text evidence="3 8">Belongs to the HMBS family.</text>
</comment>
<dbReference type="FunFam" id="3.40.190.10:FF:000005">
    <property type="entry name" value="Porphobilinogen deaminase"/>
    <property type="match status" value="1"/>
</dbReference>
<evidence type="ECO:0000256" key="3">
    <source>
        <dbReference type="ARBA" id="ARBA00005638"/>
    </source>
</evidence>
<dbReference type="GO" id="GO:0006782">
    <property type="term" value="P:protoporphyrinogen IX biosynthetic process"/>
    <property type="evidence" value="ECO:0007669"/>
    <property type="project" value="UniProtKB-UniRule"/>
</dbReference>
<dbReference type="SUPFAM" id="SSF53850">
    <property type="entry name" value="Periplasmic binding protein-like II"/>
    <property type="match status" value="1"/>
</dbReference>
<keyword evidence="5 8" id="KW-0808">Transferase</keyword>
<feature type="domain" description="Porphobilinogen deaminase N-terminal" evidence="9">
    <location>
        <begin position="9"/>
        <end position="216"/>
    </location>
</feature>
<proteinExistence type="inferred from homology"/>
<comment type="pathway">
    <text evidence="2">Porphyrin-containing compound metabolism; protoporphyrin-IX biosynthesis; coproporphyrinogen-III from 5-aminolevulinate: step 2/4.</text>
</comment>
<evidence type="ECO:0000259" key="9">
    <source>
        <dbReference type="Pfam" id="PF01379"/>
    </source>
</evidence>
<dbReference type="PRINTS" id="PR00151">
    <property type="entry name" value="PORPHBDMNASE"/>
</dbReference>
<feature type="domain" description="Porphobilinogen deaminase C-terminal" evidence="10">
    <location>
        <begin position="230"/>
        <end position="301"/>
    </location>
</feature>
<dbReference type="Pfam" id="PF03900">
    <property type="entry name" value="Porphobil_deamC"/>
    <property type="match status" value="1"/>
</dbReference>
<protein>
    <recommendedName>
        <fullName evidence="8">Porphobilinogen deaminase</fullName>
        <shortName evidence="8">PBG</shortName>
        <ecNumber evidence="8">2.5.1.61</ecNumber>
    </recommendedName>
    <alternativeName>
        <fullName evidence="8">Hydroxymethylbilane synthase</fullName>
        <shortName evidence="8">HMBS</shortName>
    </alternativeName>
    <alternativeName>
        <fullName evidence="8">Pre-uroporphyrinogen synthase</fullName>
    </alternativeName>
</protein>
<dbReference type="InterPro" id="IPR000860">
    <property type="entry name" value="HemC"/>
</dbReference>
<dbReference type="InterPro" id="IPR022418">
    <property type="entry name" value="Porphobilinogen_deaminase_C"/>
</dbReference>
<comment type="miscellaneous">
    <text evidence="8">The porphobilinogen subunits are added to the dipyrromethane group.</text>
</comment>
<evidence type="ECO:0000256" key="6">
    <source>
        <dbReference type="ARBA" id="ARBA00023244"/>
    </source>
</evidence>